<evidence type="ECO:0000256" key="1">
    <source>
        <dbReference type="ARBA" id="ARBA00022801"/>
    </source>
</evidence>
<dbReference type="Proteomes" id="UP000197025">
    <property type="component" value="Unassembled WGS sequence"/>
</dbReference>
<protein>
    <submittedName>
        <fullName evidence="3">Alpha-galactosidase</fullName>
    </submittedName>
</protein>
<dbReference type="AlphaFoldDB" id="A0A212PVV9"/>
<reference evidence="4" key="1">
    <citation type="submission" date="2017-06" db="EMBL/GenBank/DDBJ databases">
        <authorList>
            <person name="Varghese N."/>
            <person name="Submissions S."/>
        </authorList>
    </citation>
    <scope>NUCLEOTIDE SEQUENCE [LARGE SCALE GENOMIC DNA]</scope>
    <source>
        <strain evidence="4">JAD2</strain>
    </source>
</reference>
<evidence type="ECO:0000256" key="2">
    <source>
        <dbReference type="ARBA" id="ARBA00023295"/>
    </source>
</evidence>
<keyword evidence="2" id="KW-0326">Glycosidase</keyword>
<keyword evidence="1" id="KW-0378">Hydrolase</keyword>
<dbReference type="CDD" id="cd14791">
    <property type="entry name" value="GH36"/>
    <property type="match status" value="1"/>
</dbReference>
<dbReference type="InterPro" id="IPR013785">
    <property type="entry name" value="Aldolase_TIM"/>
</dbReference>
<proteinExistence type="predicted"/>
<dbReference type="InterPro" id="IPR013780">
    <property type="entry name" value="Glyco_hydro_b"/>
</dbReference>
<dbReference type="InterPro" id="IPR017853">
    <property type="entry name" value="GH"/>
</dbReference>
<evidence type="ECO:0000313" key="4">
    <source>
        <dbReference type="Proteomes" id="UP000197025"/>
    </source>
</evidence>
<dbReference type="PANTHER" id="PTHR43053">
    <property type="entry name" value="GLYCOSIDASE FAMILY 31"/>
    <property type="match status" value="1"/>
</dbReference>
<organism evidence="3 4">
    <name type="scientific">Thermoflexus hugenholtzii JAD2</name>
    <dbReference type="NCBI Taxonomy" id="877466"/>
    <lineage>
        <taxon>Bacteria</taxon>
        <taxon>Bacillati</taxon>
        <taxon>Chloroflexota</taxon>
        <taxon>Thermoflexia</taxon>
        <taxon>Thermoflexales</taxon>
        <taxon>Thermoflexaceae</taxon>
        <taxon>Thermoflexus</taxon>
    </lineage>
</organism>
<dbReference type="PANTHER" id="PTHR43053:SF3">
    <property type="entry name" value="ALPHA-GALACTOSIDASE C-RELATED"/>
    <property type="match status" value="1"/>
</dbReference>
<dbReference type="Pfam" id="PF02065">
    <property type="entry name" value="Melibiase"/>
    <property type="match status" value="1"/>
</dbReference>
<dbReference type="GO" id="GO:0004557">
    <property type="term" value="F:alpha-galactosidase activity"/>
    <property type="evidence" value="ECO:0007669"/>
    <property type="project" value="InterPro"/>
</dbReference>
<accession>A0A212PVV9</accession>
<dbReference type="InterPro" id="IPR050985">
    <property type="entry name" value="Alpha-glycosidase_related"/>
</dbReference>
<evidence type="ECO:0000313" key="3">
    <source>
        <dbReference type="EMBL" id="SNB51119.1"/>
    </source>
</evidence>
<dbReference type="InterPro" id="IPR002252">
    <property type="entry name" value="Glyco_hydro_36"/>
</dbReference>
<keyword evidence="4" id="KW-1185">Reference proteome</keyword>
<dbReference type="Gene3D" id="3.20.20.70">
    <property type="entry name" value="Aldolase class I"/>
    <property type="match status" value="1"/>
</dbReference>
<dbReference type="RefSeq" id="WP_088569906.1">
    <property type="nucleotide sequence ID" value="NZ_FYEK01000003.1"/>
</dbReference>
<dbReference type="EMBL" id="FYEK01000003">
    <property type="protein sequence ID" value="SNB51119.1"/>
    <property type="molecule type" value="Genomic_DNA"/>
</dbReference>
<gene>
    <name evidence="3" type="ORF">SAMN02746019_00021060</name>
</gene>
<sequence length="746" mass="83870">MFTFLDPSGLRWTAGIALEAVDGQTWPSTAWRLVEEQRFPFSDLHGSGEELRQVFQAPGWEAIRLLRRYRAATAVRLLLRRRAASSIALRRAAVLTGPVAAPLPLSRWRFYRNGFHSWSFAGTTPVEGRDAGTLFGPLGAPMTFDVATPPGPPGVRRSDLVAALIVGERALIVGQITTADQFVKIELDTRGMPQLHVYAELDGISVAPEEEIPSEWVWVEIREVSDPDPFGDYAEAVARAMQPRIPPHAPSGWCSWYFYYTRVRDADIRSNLQALAAWREVLPVELIQIDDGFQTAVGEWTRFSPRFPEGVAPLAQEIREAGFTPGLWLAPFLAWPEAGVVRMHPDWLLRDARGRPVSAGFNWYRWLRALDPTHPGVEEWLRDLIRTVVHRWGFPYLKLDFLYAAALPGRRYDPKATRAQALRRGLRAIREAAGESAFLLGCGCPLGPAIGLVDGMRIGPDVAPHWEPRMFGLRRPFRAERSLPAARNAIRNTLTRSWMHRRWWWNDPDCLLLRVHATSLTEDEVRLMLTAVALSGGMVLVSDPVAELPEERRALWAALLPPTGERPEVRDLFEREFPRVMRRAGTLCGAPAVWVGLLNPEDRPWRAALPLSDLGLPESAWGFERWSGRAQRLRGNLPVDLPPHGAALWLLRPIRPGPQWVGSTLRIPPGAEVVEGEEEASWGRWVLRREARARGFVWLGIPDEGDVPEIRWNGRPCPTERAGEGLWRVELAFQGIGVLEACWTSP</sequence>
<dbReference type="SUPFAM" id="SSF51445">
    <property type="entry name" value="(Trans)glycosidases"/>
    <property type="match status" value="1"/>
</dbReference>
<dbReference type="Gene3D" id="2.60.40.1180">
    <property type="entry name" value="Golgi alpha-mannosidase II"/>
    <property type="match status" value="1"/>
</dbReference>
<dbReference type="GO" id="GO:0016052">
    <property type="term" value="P:carbohydrate catabolic process"/>
    <property type="evidence" value="ECO:0007669"/>
    <property type="project" value="InterPro"/>
</dbReference>
<name>A0A212PVV9_9CHLR</name>
<dbReference type="OrthoDB" id="9758822at2"/>
<dbReference type="InParanoid" id="A0A212PVV9"/>